<reference evidence="2" key="1">
    <citation type="journal article" date="2016" name="Nat. Commun.">
        <title>The Gonium pectorale genome demonstrates co-option of cell cycle regulation during the evolution of multicellularity.</title>
        <authorList>
            <person name="Hanschen E.R."/>
            <person name="Marriage T.N."/>
            <person name="Ferris P.J."/>
            <person name="Hamaji T."/>
            <person name="Toyoda A."/>
            <person name="Fujiyama A."/>
            <person name="Neme R."/>
            <person name="Noguchi H."/>
            <person name="Minakuchi Y."/>
            <person name="Suzuki M."/>
            <person name="Kawai-Toyooka H."/>
            <person name="Smith D.R."/>
            <person name="Sparks H."/>
            <person name="Anderson J."/>
            <person name="Bakaric R."/>
            <person name="Luria V."/>
            <person name="Karger A."/>
            <person name="Kirschner M.W."/>
            <person name="Durand P.M."/>
            <person name="Michod R.E."/>
            <person name="Nozaki H."/>
            <person name="Olson B.J."/>
        </authorList>
    </citation>
    <scope>NUCLEOTIDE SEQUENCE [LARGE SCALE GENOMIC DNA]</scope>
    <source>
        <strain evidence="2">NIES-2863</strain>
    </source>
</reference>
<comment type="caution">
    <text evidence="1">The sequence shown here is derived from an EMBL/GenBank/DDBJ whole genome shotgun (WGS) entry which is preliminary data.</text>
</comment>
<proteinExistence type="predicted"/>
<accession>A0A150FYB0</accession>
<dbReference type="AlphaFoldDB" id="A0A150FYB0"/>
<dbReference type="Proteomes" id="UP000075714">
    <property type="component" value="Unassembled WGS sequence"/>
</dbReference>
<gene>
    <name evidence="1" type="ORF">GPECTOR_131g588</name>
</gene>
<protein>
    <submittedName>
        <fullName evidence="1">Uncharacterized protein</fullName>
    </submittedName>
</protein>
<evidence type="ECO:0000313" key="1">
    <source>
        <dbReference type="EMBL" id="KXZ42602.1"/>
    </source>
</evidence>
<name>A0A150FYB0_GONPE</name>
<organism evidence="1 2">
    <name type="scientific">Gonium pectorale</name>
    <name type="common">Green alga</name>
    <dbReference type="NCBI Taxonomy" id="33097"/>
    <lineage>
        <taxon>Eukaryota</taxon>
        <taxon>Viridiplantae</taxon>
        <taxon>Chlorophyta</taxon>
        <taxon>core chlorophytes</taxon>
        <taxon>Chlorophyceae</taxon>
        <taxon>CS clade</taxon>
        <taxon>Chlamydomonadales</taxon>
        <taxon>Volvocaceae</taxon>
        <taxon>Gonium</taxon>
    </lineage>
</organism>
<dbReference type="EMBL" id="LSYV01000131">
    <property type="protein sequence ID" value="KXZ42602.1"/>
    <property type="molecule type" value="Genomic_DNA"/>
</dbReference>
<evidence type="ECO:0000313" key="2">
    <source>
        <dbReference type="Proteomes" id="UP000075714"/>
    </source>
</evidence>
<keyword evidence="2" id="KW-1185">Reference proteome</keyword>
<sequence>MQAQSTGDPRRVAPSELLALLSTEPELRKPPGGGSDSGGDAAMALYLAAAEARLQQLGPGADGTVALKVS</sequence>